<reference evidence="2 3" key="1">
    <citation type="submission" date="2019-09" db="EMBL/GenBank/DDBJ databases">
        <authorList>
            <consortium name="DOE Joint Genome Institute"/>
            <person name="Mondo S.J."/>
            <person name="Navarro-Mendoza M.I."/>
            <person name="Perez-Arques C."/>
            <person name="Panchal S."/>
            <person name="Nicolas F.E."/>
            <person name="Ganguly P."/>
            <person name="Pangilinan J."/>
            <person name="Grigoriev I."/>
            <person name="Heitman J."/>
            <person name="Sanya K."/>
            <person name="Garre V."/>
        </authorList>
    </citation>
    <scope>NUCLEOTIDE SEQUENCE [LARGE SCALE GENOMIC DNA]</scope>
    <source>
        <strain evidence="2 3">MU402</strain>
    </source>
</reference>
<name>A0A8H4BHY0_MUCCL</name>
<protein>
    <recommendedName>
        <fullName evidence="4">Secreted protein</fullName>
    </recommendedName>
</protein>
<organism evidence="2 3">
    <name type="scientific">Mucor circinelloides f. lusitanicus</name>
    <name type="common">Mucor racemosus var. lusitanicus</name>
    <dbReference type="NCBI Taxonomy" id="29924"/>
    <lineage>
        <taxon>Eukaryota</taxon>
        <taxon>Fungi</taxon>
        <taxon>Fungi incertae sedis</taxon>
        <taxon>Mucoromycota</taxon>
        <taxon>Mucoromycotina</taxon>
        <taxon>Mucoromycetes</taxon>
        <taxon>Mucorales</taxon>
        <taxon>Mucorineae</taxon>
        <taxon>Mucoraceae</taxon>
        <taxon>Mucor</taxon>
    </lineage>
</organism>
<dbReference type="EMBL" id="JAAECE010000004">
    <property type="protein sequence ID" value="KAF1802410.1"/>
    <property type="molecule type" value="Genomic_DNA"/>
</dbReference>
<dbReference type="Proteomes" id="UP000469890">
    <property type="component" value="Unassembled WGS sequence"/>
</dbReference>
<keyword evidence="1" id="KW-0732">Signal</keyword>
<feature type="signal peptide" evidence="1">
    <location>
        <begin position="1"/>
        <end position="21"/>
    </location>
</feature>
<gene>
    <name evidence="2" type="ORF">FB192DRAFT_1377914</name>
</gene>
<evidence type="ECO:0008006" key="4">
    <source>
        <dbReference type="Google" id="ProtNLM"/>
    </source>
</evidence>
<accession>A0A8H4BHY0</accession>
<dbReference type="AlphaFoldDB" id="A0A8H4BHY0"/>
<proteinExistence type="predicted"/>
<evidence type="ECO:0000256" key="1">
    <source>
        <dbReference type="SAM" id="SignalP"/>
    </source>
</evidence>
<evidence type="ECO:0000313" key="2">
    <source>
        <dbReference type="EMBL" id="KAF1802410.1"/>
    </source>
</evidence>
<evidence type="ECO:0000313" key="3">
    <source>
        <dbReference type="Proteomes" id="UP000469890"/>
    </source>
</evidence>
<sequence length="123" mass="12966">MLVSLSELLTLLPFELLLLEASELLLEPELSLPLSSEFVTDGSMVTEGVNGGIVMASVSDRLGLVGSSVLVGSTGHRVVPQRVNVSDGTSSLEHFVLPHFDTVCTVVLSQSSPLHIEAVKSPV</sequence>
<feature type="chain" id="PRO_5034408570" description="Secreted protein" evidence="1">
    <location>
        <begin position="22"/>
        <end position="123"/>
    </location>
</feature>
<comment type="caution">
    <text evidence="2">The sequence shown here is derived from an EMBL/GenBank/DDBJ whole genome shotgun (WGS) entry which is preliminary data.</text>
</comment>